<feature type="compositionally biased region" description="Basic residues" evidence="1">
    <location>
        <begin position="17"/>
        <end position="32"/>
    </location>
</feature>
<dbReference type="OMA" id="CHVDHED"/>
<evidence type="ECO:0000313" key="3">
    <source>
        <dbReference type="EnsemblPlants" id="Kaladp0095s0343.1.v1.1"/>
    </source>
</evidence>
<dbReference type="InterPro" id="IPR045286">
    <property type="entry name" value="FBS1-like"/>
</dbReference>
<organism evidence="3 4">
    <name type="scientific">Kalanchoe fedtschenkoi</name>
    <name type="common">Lavender scallops</name>
    <name type="synonym">South American air plant</name>
    <dbReference type="NCBI Taxonomy" id="63787"/>
    <lineage>
        <taxon>Eukaryota</taxon>
        <taxon>Viridiplantae</taxon>
        <taxon>Streptophyta</taxon>
        <taxon>Embryophyta</taxon>
        <taxon>Tracheophyta</taxon>
        <taxon>Spermatophyta</taxon>
        <taxon>Magnoliopsida</taxon>
        <taxon>eudicotyledons</taxon>
        <taxon>Gunneridae</taxon>
        <taxon>Pentapetalae</taxon>
        <taxon>Saxifragales</taxon>
        <taxon>Crassulaceae</taxon>
        <taxon>Kalanchoe</taxon>
    </lineage>
</organism>
<dbReference type="PANTHER" id="PTHR34049">
    <property type="entry name" value="F-BOX PROTEIN SKIP27"/>
    <property type="match status" value="1"/>
</dbReference>
<dbReference type="InterPro" id="IPR036047">
    <property type="entry name" value="F-box-like_dom_sf"/>
</dbReference>
<dbReference type="SUPFAM" id="SSF81383">
    <property type="entry name" value="F-box domain"/>
    <property type="match status" value="1"/>
</dbReference>
<evidence type="ECO:0000256" key="1">
    <source>
        <dbReference type="SAM" id="MobiDB-lite"/>
    </source>
</evidence>
<evidence type="ECO:0000313" key="4">
    <source>
        <dbReference type="Proteomes" id="UP000594263"/>
    </source>
</evidence>
<sequence>MLVAEAAAAKTCTNGKAPRRSVRGLGRKRVVSKKSDEGKKNAAEKRQCTGDASSELSALESLPEEILARVLCGVNHADIKQLVLVSKTIRDAAMIAKSLHFAYTTPPKSAALNPLDPIEVLGADLIEPPNAPRRMRRPRLDERAMAALSVKLFTGDGEDEDRRRKRGGPN</sequence>
<reference evidence="3" key="1">
    <citation type="submission" date="2021-01" db="UniProtKB">
        <authorList>
            <consortium name="EnsemblPlants"/>
        </authorList>
    </citation>
    <scope>IDENTIFICATION</scope>
</reference>
<evidence type="ECO:0000259" key="2">
    <source>
        <dbReference type="PROSITE" id="PS50181"/>
    </source>
</evidence>
<name>A0A7N0V1I0_KALFE</name>
<dbReference type="PROSITE" id="PS50181">
    <property type="entry name" value="FBOX"/>
    <property type="match status" value="1"/>
</dbReference>
<dbReference type="Gramene" id="Kaladp0095s0343.1.v1.1">
    <property type="protein sequence ID" value="Kaladp0095s0343.1.v1.1"/>
    <property type="gene ID" value="Kaladp0095s0343.v1.1"/>
</dbReference>
<keyword evidence="4" id="KW-1185">Reference proteome</keyword>
<accession>A0A7N0V1I0</accession>
<dbReference type="Proteomes" id="UP000594263">
    <property type="component" value="Unplaced"/>
</dbReference>
<feature type="region of interest" description="Disordered" evidence="1">
    <location>
        <begin position="1"/>
        <end position="49"/>
    </location>
</feature>
<dbReference type="InterPro" id="IPR001810">
    <property type="entry name" value="F-box_dom"/>
</dbReference>
<protein>
    <recommendedName>
        <fullName evidence="2">F-box domain-containing protein</fullName>
    </recommendedName>
</protein>
<dbReference type="EnsemblPlants" id="Kaladp0095s0343.1.v1.1">
    <property type="protein sequence ID" value="Kaladp0095s0343.1.v1.1"/>
    <property type="gene ID" value="Kaladp0095s0343.v1.1"/>
</dbReference>
<dbReference type="AlphaFoldDB" id="A0A7N0V1I0"/>
<feature type="domain" description="F-box" evidence="2">
    <location>
        <begin position="56"/>
        <end position="104"/>
    </location>
</feature>
<dbReference type="PANTHER" id="PTHR34049:SF1">
    <property type="entry name" value="F-BOX PROTEIN SKIP27"/>
    <property type="match status" value="1"/>
</dbReference>
<feature type="compositionally biased region" description="Basic and acidic residues" evidence="1">
    <location>
        <begin position="33"/>
        <end position="48"/>
    </location>
</feature>
<proteinExistence type="predicted"/>